<dbReference type="GeneID" id="57166202"/>
<evidence type="ECO:0000256" key="1">
    <source>
        <dbReference type="SAM" id="MobiDB-lite"/>
    </source>
</evidence>
<evidence type="ECO:0008006" key="5">
    <source>
        <dbReference type="Google" id="ProtNLM"/>
    </source>
</evidence>
<feature type="region of interest" description="Disordered" evidence="1">
    <location>
        <begin position="32"/>
        <end position="65"/>
    </location>
</feature>
<dbReference type="RefSeq" id="WP_070936515.1">
    <property type="nucleotide sequence ID" value="NZ_MLIK01000004.1"/>
</dbReference>
<evidence type="ECO:0000313" key="4">
    <source>
        <dbReference type="Proteomes" id="UP000179616"/>
    </source>
</evidence>
<dbReference type="STRING" id="948102.BKG76_05260"/>
<name>A0A1S1LGA6_9MYCO</name>
<dbReference type="OrthoDB" id="4764257at2"/>
<comment type="caution">
    <text evidence="3">The sequence shown here is derived from an EMBL/GenBank/DDBJ whole genome shotgun (WGS) entry which is preliminary data.</text>
</comment>
<gene>
    <name evidence="3" type="ORF">BKG76_05260</name>
</gene>
<sequence length="125" mass="12385">MSNTFARFISCAPAACIAVAHIWLGAAVASAAAPSPQPPIPGTANAPSRGSLVDQPGNDGNSGWGYLPGGVGAQCQNSWIVCGSANNAPRAHLNPENYDAGGWVSAPGQTGAVCQNPGVVCTNVG</sequence>
<organism evidence="3 4">
    <name type="scientific">Mycobacteroides franklinii</name>
    <dbReference type="NCBI Taxonomy" id="948102"/>
    <lineage>
        <taxon>Bacteria</taxon>
        <taxon>Bacillati</taxon>
        <taxon>Actinomycetota</taxon>
        <taxon>Actinomycetes</taxon>
        <taxon>Mycobacteriales</taxon>
        <taxon>Mycobacteriaceae</taxon>
        <taxon>Mycobacteroides</taxon>
    </lineage>
</organism>
<accession>A0A1S1LGA6</accession>
<dbReference type="EMBL" id="MLIK01000004">
    <property type="protein sequence ID" value="OHU31097.1"/>
    <property type="molecule type" value="Genomic_DNA"/>
</dbReference>
<dbReference type="AlphaFoldDB" id="A0A1S1LGA6"/>
<proteinExistence type="predicted"/>
<keyword evidence="2" id="KW-0732">Signal</keyword>
<evidence type="ECO:0000256" key="2">
    <source>
        <dbReference type="SAM" id="SignalP"/>
    </source>
</evidence>
<protein>
    <recommendedName>
        <fullName evidence="5">Secreted protein</fullName>
    </recommendedName>
</protein>
<feature type="signal peptide" evidence="2">
    <location>
        <begin position="1"/>
        <end position="31"/>
    </location>
</feature>
<evidence type="ECO:0000313" key="3">
    <source>
        <dbReference type="EMBL" id="OHU31097.1"/>
    </source>
</evidence>
<dbReference type="Proteomes" id="UP000179616">
    <property type="component" value="Unassembled WGS sequence"/>
</dbReference>
<reference evidence="3 4" key="1">
    <citation type="submission" date="2016-10" db="EMBL/GenBank/DDBJ databases">
        <title>Evaluation of Human, Veterinary and Environmental Mycobacterium chelonae Isolates by Core Genome Phylogenomic Analysis, Targeted Gene Comparison, and Anti-microbial Susceptibility Patterns: A Tale of Mistaken Identities.</title>
        <authorList>
            <person name="Fogelson S.B."/>
            <person name="Camus A.C."/>
            <person name="Lorenz W."/>
            <person name="Vasireddy R."/>
            <person name="Vasireddy S."/>
            <person name="Smith T."/>
            <person name="Brown-Elliott B.A."/>
            <person name="Wallace R.J.Jr."/>
            <person name="Hasan N.A."/>
            <person name="Reischl U."/>
            <person name="Sanchez S."/>
        </authorList>
    </citation>
    <scope>NUCLEOTIDE SEQUENCE [LARGE SCALE GENOMIC DNA]</scope>
    <source>
        <strain evidence="3 4">1559</strain>
    </source>
</reference>
<feature type="chain" id="PRO_5010302054" description="Secreted protein" evidence="2">
    <location>
        <begin position="32"/>
        <end position="125"/>
    </location>
</feature>